<name>A0AAE1C0Q0_9PEZI</name>
<dbReference type="SMART" id="SM00753">
    <property type="entry name" value="PAM"/>
    <property type="match status" value="1"/>
</dbReference>
<keyword evidence="5" id="KW-1185">Reference proteome</keyword>
<organism evidence="4 5">
    <name type="scientific">Recurvomyces mirabilis</name>
    <dbReference type="NCBI Taxonomy" id="574656"/>
    <lineage>
        <taxon>Eukaryota</taxon>
        <taxon>Fungi</taxon>
        <taxon>Dikarya</taxon>
        <taxon>Ascomycota</taxon>
        <taxon>Pezizomycotina</taxon>
        <taxon>Dothideomycetes</taxon>
        <taxon>Dothideomycetidae</taxon>
        <taxon>Mycosphaerellales</taxon>
        <taxon>Teratosphaeriaceae</taxon>
        <taxon>Recurvomyces</taxon>
    </lineage>
</organism>
<comment type="similarity">
    <text evidence="1">Belongs to the CSN12 family.</text>
</comment>
<dbReference type="RefSeq" id="XP_064693653.1">
    <property type="nucleotide sequence ID" value="XM_064838828.1"/>
</dbReference>
<accession>A0AAE1C0Q0</accession>
<evidence type="ECO:0000256" key="2">
    <source>
        <dbReference type="ARBA" id="ARBA00073854"/>
    </source>
</evidence>
<evidence type="ECO:0000313" key="4">
    <source>
        <dbReference type="EMBL" id="KAK3674168.1"/>
    </source>
</evidence>
<dbReference type="Proteomes" id="UP001274830">
    <property type="component" value="Unassembled WGS sequence"/>
</dbReference>
<proteinExistence type="inferred from homology"/>
<dbReference type="PANTHER" id="PTHR12732:SF0">
    <property type="entry name" value="PCI DOMAIN-CONTAINING PROTEIN 2"/>
    <property type="match status" value="1"/>
</dbReference>
<reference evidence="4" key="1">
    <citation type="submission" date="2023-07" db="EMBL/GenBank/DDBJ databases">
        <title>Black Yeasts Isolated from many extreme environments.</title>
        <authorList>
            <person name="Coleine C."/>
            <person name="Stajich J.E."/>
            <person name="Selbmann L."/>
        </authorList>
    </citation>
    <scope>NUCLEOTIDE SEQUENCE</scope>
    <source>
        <strain evidence="4">CCFEE 5485</strain>
    </source>
</reference>
<dbReference type="FunFam" id="1.10.10.10:FF:000366">
    <property type="entry name" value="COP9 signalosome complex subunit"/>
    <property type="match status" value="1"/>
</dbReference>
<dbReference type="EMBL" id="JAUTXT010000021">
    <property type="protein sequence ID" value="KAK3674168.1"/>
    <property type="molecule type" value="Genomic_DNA"/>
</dbReference>
<feature type="domain" description="PCI" evidence="3">
    <location>
        <begin position="264"/>
        <end position="480"/>
    </location>
</feature>
<gene>
    <name evidence="4" type="primary">CSN12</name>
    <name evidence="4" type="ORF">LTR78_006015</name>
</gene>
<dbReference type="PANTHER" id="PTHR12732">
    <property type="entry name" value="UNCHARACTERIZED PROTEASOME COMPONENT REGION PCI-CONTAINING"/>
    <property type="match status" value="1"/>
</dbReference>
<dbReference type="AlphaFoldDB" id="A0AAE1C0Q0"/>
<evidence type="ECO:0000259" key="3">
    <source>
        <dbReference type="PROSITE" id="PS50250"/>
    </source>
</evidence>
<dbReference type="PROSITE" id="PS50250">
    <property type="entry name" value="PCI"/>
    <property type="match status" value="1"/>
</dbReference>
<dbReference type="GeneID" id="89963368"/>
<dbReference type="InterPro" id="IPR045114">
    <property type="entry name" value="Csn12-like"/>
</dbReference>
<sequence>MSDSIWTDFATAQAREDGYLLATTISPSRPPSDPARLYNYLRWTNAGSVQTDLRYKLQYNPDLHLDKKESSNWLEVFTAYYHFTARLLSAEEAQNTSQRAREADWNGVYESWKDVLNAVYRGYTSDVFDAWTIPCLYVVAKYMRIFAIKADESATAAAQREQRDTGMAFGLQDEDGFNTSSNSKNEKLEDAARHINRIFALCLGDRSPLEDSRKWALYYIANLLFKTYFRLNSVPLSKNILRSLSAQAAGELPPLSRFPKAHQVTFKYYSGVIAFLSEDYAAAEEHLESAYKMCLHSSNDSAAQTATATATTRNRDLILTYLIPTKLLTSHRLPTPTLLSQSPHLTSLFAPITSAIKHADLRAFTAALESGEDEFVKRRIYLTLERGRDILLRNLFRKVFIAGGFEAAAKEGEAPARRTRVPVWEFAAALQMRGAEVGDGEGGVDGDEVECLVANAIYKNFMKGYIARDRGIVVLSKAGAFPGTGV</sequence>
<evidence type="ECO:0000256" key="1">
    <source>
        <dbReference type="ARBA" id="ARBA00025771"/>
    </source>
</evidence>
<evidence type="ECO:0000313" key="5">
    <source>
        <dbReference type="Proteomes" id="UP001274830"/>
    </source>
</evidence>
<dbReference type="GO" id="GO:0003723">
    <property type="term" value="F:RNA binding"/>
    <property type="evidence" value="ECO:0007669"/>
    <property type="project" value="InterPro"/>
</dbReference>
<protein>
    <recommendedName>
        <fullName evidence="2">Protein CSN12 homolog</fullName>
    </recommendedName>
</protein>
<dbReference type="GO" id="GO:0003690">
    <property type="term" value="F:double-stranded DNA binding"/>
    <property type="evidence" value="ECO:0007669"/>
    <property type="project" value="InterPro"/>
</dbReference>
<dbReference type="InterPro" id="IPR000717">
    <property type="entry name" value="PCI_dom"/>
</dbReference>
<comment type="caution">
    <text evidence="4">The sequence shown here is derived from an EMBL/GenBank/DDBJ whole genome shotgun (WGS) entry which is preliminary data.</text>
</comment>
<dbReference type="Pfam" id="PF01399">
    <property type="entry name" value="PCI"/>
    <property type="match status" value="1"/>
</dbReference>
<dbReference type="Gene3D" id="1.10.10.10">
    <property type="entry name" value="Winged helix-like DNA-binding domain superfamily/Winged helix DNA-binding domain"/>
    <property type="match status" value="1"/>
</dbReference>
<dbReference type="InterPro" id="IPR036388">
    <property type="entry name" value="WH-like_DNA-bd_sf"/>
</dbReference>